<feature type="compositionally biased region" description="Low complexity" evidence="1">
    <location>
        <begin position="570"/>
        <end position="579"/>
    </location>
</feature>
<dbReference type="Proteomes" id="UP000053429">
    <property type="component" value="Unassembled WGS sequence"/>
</dbReference>
<protein>
    <recommendedName>
        <fullName evidence="3">NACHT domain-containing protein</fullName>
    </recommendedName>
</protein>
<dbReference type="PROSITE" id="PS50837">
    <property type="entry name" value="NACHT"/>
    <property type="match status" value="1"/>
</dbReference>
<evidence type="ECO:0000256" key="2">
    <source>
        <dbReference type="SAM" id="Phobius"/>
    </source>
</evidence>
<keyword evidence="2" id="KW-0812">Transmembrane</keyword>
<organism evidence="4 5">
    <name type="scientific">Streptomyces caeruleatus</name>
    <dbReference type="NCBI Taxonomy" id="661399"/>
    <lineage>
        <taxon>Bacteria</taxon>
        <taxon>Bacillati</taxon>
        <taxon>Actinomycetota</taxon>
        <taxon>Actinomycetes</taxon>
        <taxon>Kitasatosporales</taxon>
        <taxon>Streptomycetaceae</taxon>
        <taxon>Streptomyces</taxon>
    </lineage>
</organism>
<keyword evidence="2" id="KW-0472">Membrane</keyword>
<dbReference type="SUPFAM" id="SSF52540">
    <property type="entry name" value="P-loop containing nucleoside triphosphate hydrolases"/>
    <property type="match status" value="1"/>
</dbReference>
<dbReference type="EMBL" id="LMWY01000043">
    <property type="protein sequence ID" value="KUN96879.1"/>
    <property type="molecule type" value="Genomic_DNA"/>
</dbReference>
<accession>A0A101TR21</accession>
<feature type="region of interest" description="Disordered" evidence="1">
    <location>
        <begin position="548"/>
        <end position="579"/>
    </location>
</feature>
<feature type="transmembrane region" description="Helical" evidence="2">
    <location>
        <begin position="29"/>
        <end position="49"/>
    </location>
</feature>
<feature type="transmembrane region" description="Helical" evidence="2">
    <location>
        <begin position="453"/>
        <end position="476"/>
    </location>
</feature>
<gene>
    <name evidence="4" type="ORF">AQJ67_32425</name>
</gene>
<sequence>MAGAVGLGLVVLVLGVAVRADGLGAAAELSGVLSVLLAVVPLAVTLVVWRRSTSGAGAPASVETVAQAKRELAAAVRERWSDEARRRDQDGQYPMPVVWRLTRRDGSRDQVFWAGASTYDDAGGRASELAETFLGLPGRRLVVTGDAGVGKTTLCMQLVLSLLQHEAADTDSGPAPVPMPVPVPVSASSWRPAHLADFTAWIAEEVARSYPQIAALGPDVPRRLVAGGHVLPVLDGLDELPDAARAKVVRTLGTLLTTRQPLILTCRTDEFEQAVREDGSVLATATVIAPEPLTAEAAATHLRRHLATPLSPEWEDLLGGLEAPGPRTRPLAVVAEAVTTPLDLGLLRATYAVGNKSPGELLRPDRFATPAALRGHLLDRLIPALLEQNPPLPRDPGQLRPRHDHSPDAVRRRLEFLAWCLAHPSGPADPPGPRSSRDLRWWELAALTVPRRLLPVVQLITWVALLAAAGAVGGALTHGTGESSAASMAAGGGAFGAALGLLSLFFANNALSSEPRYIRSVPTIRHARFRRRVFGGASSAASEAASTGSWSRASAPAGHASGRCRPRGRPPSCRTSCTG</sequence>
<proteinExistence type="predicted"/>
<evidence type="ECO:0000256" key="1">
    <source>
        <dbReference type="SAM" id="MobiDB-lite"/>
    </source>
</evidence>
<dbReference type="AlphaFoldDB" id="A0A101TR21"/>
<dbReference type="InterPro" id="IPR027417">
    <property type="entry name" value="P-loop_NTPase"/>
</dbReference>
<keyword evidence="2" id="KW-1133">Transmembrane helix</keyword>
<evidence type="ECO:0000259" key="3">
    <source>
        <dbReference type="PROSITE" id="PS50837"/>
    </source>
</evidence>
<feature type="domain" description="NACHT" evidence="3">
    <location>
        <begin position="139"/>
        <end position="269"/>
    </location>
</feature>
<keyword evidence="5" id="KW-1185">Reference proteome</keyword>
<evidence type="ECO:0000313" key="5">
    <source>
        <dbReference type="Proteomes" id="UP000053429"/>
    </source>
</evidence>
<comment type="caution">
    <text evidence="4">The sequence shown here is derived from an EMBL/GenBank/DDBJ whole genome shotgun (WGS) entry which is preliminary data.</text>
</comment>
<reference evidence="4 5" key="1">
    <citation type="submission" date="2015-10" db="EMBL/GenBank/DDBJ databases">
        <title>Draft genome sequence of Streptomyces caeruleatus NRRL B-24802, type strain for the species Streptomyces caeruleatus.</title>
        <authorList>
            <person name="Ruckert C."/>
            <person name="Winkler A."/>
            <person name="Kalinowski J."/>
            <person name="Kampfer P."/>
            <person name="Glaeser S."/>
        </authorList>
    </citation>
    <scope>NUCLEOTIDE SEQUENCE [LARGE SCALE GENOMIC DNA]</scope>
    <source>
        <strain evidence="4 5">NRRL B-24802</strain>
    </source>
</reference>
<dbReference type="Gene3D" id="3.40.50.300">
    <property type="entry name" value="P-loop containing nucleotide triphosphate hydrolases"/>
    <property type="match status" value="1"/>
</dbReference>
<name>A0A101TR21_9ACTN</name>
<feature type="transmembrane region" description="Helical" evidence="2">
    <location>
        <begin position="488"/>
        <end position="507"/>
    </location>
</feature>
<evidence type="ECO:0000313" key="4">
    <source>
        <dbReference type="EMBL" id="KUN96879.1"/>
    </source>
</evidence>
<dbReference type="Pfam" id="PF05729">
    <property type="entry name" value="NACHT"/>
    <property type="match status" value="1"/>
</dbReference>
<dbReference type="STRING" id="661399.AQJ67_32425"/>
<dbReference type="InterPro" id="IPR007111">
    <property type="entry name" value="NACHT_NTPase"/>
</dbReference>